<dbReference type="CDD" id="cd00075">
    <property type="entry name" value="HATPase"/>
    <property type="match status" value="1"/>
</dbReference>
<keyword evidence="5" id="KW-0902">Two-component regulatory system</keyword>
<dbReference type="EC" id="2.7.13.3" evidence="2"/>
<dbReference type="Pfam" id="PF02518">
    <property type="entry name" value="HATPase_c"/>
    <property type="match status" value="1"/>
</dbReference>
<comment type="catalytic activity">
    <reaction evidence="1">
        <text>ATP + protein L-histidine = ADP + protein N-phospho-L-histidine.</text>
        <dbReference type="EC" id="2.7.13.3"/>
    </reaction>
</comment>
<dbReference type="GO" id="GO:0004673">
    <property type="term" value="F:protein histidine kinase activity"/>
    <property type="evidence" value="ECO:0007669"/>
    <property type="project" value="UniProtKB-EC"/>
</dbReference>
<sequence>MLDGEEAGYIKNLLKSIQKSIEILGTVSTIRRIHQASSELKPMDLDAVVRGVIEGFPGSVSHYDETHCRVEADDLLSVIFNNLIGNAAKHGGPDVKIAIRVEERDGFVRVSVEDTGPGLPDDEKHAIFHRYEQKKRGVGEGLGLYLVQILVERYGGEIWVEDRVPGCPSEGAAFLFTLRTAA</sequence>
<evidence type="ECO:0000256" key="4">
    <source>
        <dbReference type="ARBA" id="ARBA00022777"/>
    </source>
</evidence>
<dbReference type="SUPFAM" id="SSF55874">
    <property type="entry name" value="ATPase domain of HSP90 chaperone/DNA topoisomerase II/histidine kinase"/>
    <property type="match status" value="1"/>
</dbReference>
<reference evidence="7" key="1">
    <citation type="journal article" date="2015" name="Proc. Natl. Acad. Sci. U.S.A.">
        <title>Networks of energetic and metabolic interactions define dynamics in microbial communities.</title>
        <authorList>
            <person name="Embree M."/>
            <person name="Liu J.K."/>
            <person name="Al-Bassam M.M."/>
            <person name="Zengler K."/>
        </authorList>
    </citation>
    <scope>NUCLEOTIDE SEQUENCE</scope>
</reference>
<dbReference type="InterPro" id="IPR005467">
    <property type="entry name" value="His_kinase_dom"/>
</dbReference>
<evidence type="ECO:0000256" key="1">
    <source>
        <dbReference type="ARBA" id="ARBA00000085"/>
    </source>
</evidence>
<accession>A0A0W8FFL6</accession>
<dbReference type="GO" id="GO:0000160">
    <property type="term" value="P:phosphorelay signal transduction system"/>
    <property type="evidence" value="ECO:0007669"/>
    <property type="project" value="UniProtKB-KW"/>
</dbReference>
<dbReference type="PANTHER" id="PTHR43711:SF1">
    <property type="entry name" value="HISTIDINE KINASE 1"/>
    <property type="match status" value="1"/>
</dbReference>
<dbReference type="Gene3D" id="3.30.565.10">
    <property type="entry name" value="Histidine kinase-like ATPase, C-terminal domain"/>
    <property type="match status" value="1"/>
</dbReference>
<proteinExistence type="predicted"/>
<dbReference type="SMART" id="SM00387">
    <property type="entry name" value="HATPase_c"/>
    <property type="match status" value="1"/>
</dbReference>
<gene>
    <name evidence="7" type="ORF">ASZ90_010612</name>
</gene>
<dbReference type="EMBL" id="LNQE01001266">
    <property type="protein sequence ID" value="KUG19672.1"/>
    <property type="molecule type" value="Genomic_DNA"/>
</dbReference>
<organism evidence="7">
    <name type="scientific">hydrocarbon metagenome</name>
    <dbReference type="NCBI Taxonomy" id="938273"/>
    <lineage>
        <taxon>unclassified sequences</taxon>
        <taxon>metagenomes</taxon>
        <taxon>ecological metagenomes</taxon>
    </lineage>
</organism>
<keyword evidence="3" id="KW-0808">Transferase</keyword>
<dbReference type="PROSITE" id="PS50109">
    <property type="entry name" value="HIS_KIN"/>
    <property type="match status" value="1"/>
</dbReference>
<dbReference type="PANTHER" id="PTHR43711">
    <property type="entry name" value="TWO-COMPONENT HISTIDINE KINASE"/>
    <property type="match status" value="1"/>
</dbReference>
<evidence type="ECO:0000313" key="7">
    <source>
        <dbReference type="EMBL" id="KUG19672.1"/>
    </source>
</evidence>
<evidence type="ECO:0000256" key="5">
    <source>
        <dbReference type="ARBA" id="ARBA00023012"/>
    </source>
</evidence>
<comment type="caution">
    <text evidence="7">The sequence shown here is derived from an EMBL/GenBank/DDBJ whole genome shotgun (WGS) entry which is preliminary data.</text>
</comment>
<dbReference type="InterPro" id="IPR004358">
    <property type="entry name" value="Sig_transdc_His_kin-like_C"/>
</dbReference>
<evidence type="ECO:0000256" key="2">
    <source>
        <dbReference type="ARBA" id="ARBA00012438"/>
    </source>
</evidence>
<protein>
    <recommendedName>
        <fullName evidence="2">histidine kinase</fullName>
        <ecNumber evidence="2">2.7.13.3</ecNumber>
    </recommendedName>
</protein>
<keyword evidence="4 7" id="KW-0418">Kinase</keyword>
<evidence type="ECO:0000256" key="3">
    <source>
        <dbReference type="ARBA" id="ARBA00022679"/>
    </source>
</evidence>
<dbReference type="PRINTS" id="PR00344">
    <property type="entry name" value="BCTRLSENSOR"/>
</dbReference>
<dbReference type="AlphaFoldDB" id="A0A0W8FFL6"/>
<dbReference type="InterPro" id="IPR036890">
    <property type="entry name" value="HATPase_C_sf"/>
</dbReference>
<feature type="domain" description="Histidine kinase" evidence="6">
    <location>
        <begin position="76"/>
        <end position="182"/>
    </location>
</feature>
<dbReference type="InterPro" id="IPR003594">
    <property type="entry name" value="HATPase_dom"/>
</dbReference>
<name>A0A0W8FFL6_9ZZZZ</name>
<evidence type="ECO:0000259" key="6">
    <source>
        <dbReference type="PROSITE" id="PS50109"/>
    </source>
</evidence>
<dbReference type="InterPro" id="IPR050736">
    <property type="entry name" value="Sensor_HK_Regulatory"/>
</dbReference>